<evidence type="ECO:0000256" key="2">
    <source>
        <dbReference type="ARBA" id="ARBA00005968"/>
    </source>
</evidence>
<reference evidence="12" key="1">
    <citation type="submission" date="2025-08" db="UniProtKB">
        <authorList>
            <consortium name="RefSeq"/>
        </authorList>
    </citation>
    <scope>IDENTIFICATION</scope>
</reference>
<evidence type="ECO:0000256" key="6">
    <source>
        <dbReference type="ARBA" id="ARBA00023315"/>
    </source>
</evidence>
<dbReference type="Gene3D" id="2.60.40.10">
    <property type="entry name" value="Immunoglobulins"/>
    <property type="match status" value="3"/>
</dbReference>
<dbReference type="GO" id="GO:0007399">
    <property type="term" value="P:nervous system development"/>
    <property type="evidence" value="ECO:0007669"/>
    <property type="project" value="UniProtKB-ARBA"/>
</dbReference>
<dbReference type="SUPFAM" id="SSF49309">
    <property type="entry name" value="Transglutaminase, two C-terminal domains"/>
    <property type="match status" value="2"/>
</dbReference>
<evidence type="ECO:0000259" key="10">
    <source>
        <dbReference type="SMART" id="SM00460"/>
    </source>
</evidence>
<accession>A0A6J2WE80</accession>
<dbReference type="SUPFAM" id="SSF54001">
    <property type="entry name" value="Cysteine proteinases"/>
    <property type="match status" value="1"/>
</dbReference>
<dbReference type="EC" id="2.3.2.13" evidence="7"/>
<sequence>MGLRLKYVSLEADENHKTHNTLGLSSKHLVVRRGQPFKIKLLFQDQSLDPVRDTLIFHVSLGDLAVELHSVISKNGCSANWAAWIHPGEIYPRSVVVNICTSCQAPLGLYDLQVHTLNSSGQHVYVIGHFVLLYNPWHPYDTVYIPSEEQREEYVKNDTGILYVGTPHNVIRRPWSFGQYDGEILEICLNLLQISPQHSEHSLRDYVHRSDPVYLSRVVCAMINSEDDRGVLKGNWSGTYGNGVNPSDWTGSVEILKLWAKTHFSPVCYGQCWVFASVMCTVMRVFGIPCRVVTIFNSAHDTNANLVIEEFYTDKGEKLHHSRDSIWNFHLWCECWMSRPDLVQEFDGWQVLDPTPQEKSRGKYCCGPCPVRGIRRRSVNLPYDAPFIYASVNADVLTVMVKNGVMVGRSIDRNRVGSHIYTKRVGSDEPQSLICSYKCVNGTTQSLAVSLQLDRVPVFGEDIMMSVTLTNRGRSPRVLREHVNAQAKEYNGTALHTFWEVHNRLRILPGQVFAIKHQIPHCRYEHVLGGDCLVNAAVVIEDEQTQERALASEEFNVNTPQISIEVTGGDRVLRNQEQMAVISFTNMLGMALTGIVLIVEGSGQTMRREVTFKPTALGIKMLHASVAFKNCQAIIRGFLKVTVTAT</sequence>
<dbReference type="GeneID" id="115822780"/>
<dbReference type="InterPro" id="IPR002931">
    <property type="entry name" value="Transglutaminase-like"/>
</dbReference>
<keyword evidence="9" id="KW-0812">Transmembrane</keyword>
<keyword evidence="4" id="KW-0479">Metal-binding</keyword>
<dbReference type="InterPro" id="IPR050779">
    <property type="entry name" value="Transglutaminase"/>
</dbReference>
<evidence type="ECO:0000256" key="9">
    <source>
        <dbReference type="SAM" id="Phobius"/>
    </source>
</evidence>
<comment type="similarity">
    <text evidence="2">Belongs to the transglutaminase superfamily. Transglutaminase family.</text>
</comment>
<evidence type="ECO:0000256" key="8">
    <source>
        <dbReference type="PIRSR" id="PIRSR000459-1"/>
    </source>
</evidence>
<dbReference type="AlphaFoldDB" id="A0A6J2WE80"/>
<protein>
    <recommendedName>
        <fullName evidence="7">protein-glutamine gamma-glutamyltransferase</fullName>
        <ecNumber evidence="7">2.3.2.13</ecNumber>
    </recommendedName>
</protein>
<dbReference type="Pfam" id="PF00868">
    <property type="entry name" value="Transglut_N"/>
    <property type="match status" value="1"/>
</dbReference>
<dbReference type="Proteomes" id="UP000504632">
    <property type="component" value="Chromosome 10"/>
</dbReference>
<dbReference type="InterPro" id="IPR014756">
    <property type="entry name" value="Ig_E-set"/>
</dbReference>
<evidence type="ECO:0000256" key="4">
    <source>
        <dbReference type="ARBA" id="ARBA00022723"/>
    </source>
</evidence>
<dbReference type="GO" id="GO:0003810">
    <property type="term" value="F:protein-glutamine gamma-glutamyltransferase activity"/>
    <property type="evidence" value="ECO:0007669"/>
    <property type="project" value="UniProtKB-EC"/>
</dbReference>
<gene>
    <name evidence="12" type="primary">LOC115822780</name>
</gene>
<feature type="active site" evidence="8">
    <location>
        <position position="272"/>
    </location>
</feature>
<dbReference type="InParanoid" id="A0A6J2WE80"/>
<dbReference type="SMART" id="SM00460">
    <property type="entry name" value="TGc"/>
    <property type="match status" value="1"/>
</dbReference>
<dbReference type="InterPro" id="IPR038765">
    <property type="entry name" value="Papain-like_cys_pep_sf"/>
</dbReference>
<dbReference type="Pfam" id="PF01841">
    <property type="entry name" value="Transglut_core"/>
    <property type="match status" value="1"/>
</dbReference>
<keyword evidence="9" id="KW-1133">Transmembrane helix</keyword>
<keyword evidence="5" id="KW-0106">Calcium</keyword>
<evidence type="ECO:0000256" key="7">
    <source>
        <dbReference type="ARBA" id="ARBA00024222"/>
    </source>
</evidence>
<dbReference type="InterPro" id="IPR036985">
    <property type="entry name" value="Transglutaminase-like_sf"/>
</dbReference>
<dbReference type="PANTHER" id="PTHR11590">
    <property type="entry name" value="PROTEIN-GLUTAMINE GAMMA-GLUTAMYLTRANSFERASE"/>
    <property type="match status" value="1"/>
</dbReference>
<dbReference type="GO" id="GO:0005739">
    <property type="term" value="C:mitochondrion"/>
    <property type="evidence" value="ECO:0007669"/>
    <property type="project" value="TreeGrafter"/>
</dbReference>
<evidence type="ECO:0000256" key="5">
    <source>
        <dbReference type="ARBA" id="ARBA00022837"/>
    </source>
</evidence>
<keyword evidence="3" id="KW-0808">Transferase</keyword>
<comment type="cofactor">
    <cofactor evidence="1">
        <name>Ca(2+)</name>
        <dbReference type="ChEBI" id="CHEBI:29108"/>
    </cofactor>
</comment>
<feature type="active site" evidence="8">
    <location>
        <position position="330"/>
    </location>
</feature>
<organism evidence="11 12">
    <name type="scientific">Chanos chanos</name>
    <name type="common">Milkfish</name>
    <name type="synonym">Mugil chanos</name>
    <dbReference type="NCBI Taxonomy" id="29144"/>
    <lineage>
        <taxon>Eukaryota</taxon>
        <taxon>Metazoa</taxon>
        <taxon>Chordata</taxon>
        <taxon>Craniata</taxon>
        <taxon>Vertebrata</taxon>
        <taxon>Euteleostomi</taxon>
        <taxon>Actinopterygii</taxon>
        <taxon>Neopterygii</taxon>
        <taxon>Teleostei</taxon>
        <taxon>Ostariophysi</taxon>
        <taxon>Gonorynchiformes</taxon>
        <taxon>Chanidae</taxon>
        <taxon>Chanos</taxon>
    </lineage>
</organism>
<feature type="transmembrane region" description="Helical" evidence="9">
    <location>
        <begin position="579"/>
        <end position="599"/>
    </location>
</feature>
<evidence type="ECO:0000256" key="1">
    <source>
        <dbReference type="ARBA" id="ARBA00001913"/>
    </source>
</evidence>
<dbReference type="FunFam" id="3.90.260.10:FF:000001">
    <property type="entry name" value="Protein-glutamine gamma-glutamyltransferase 2"/>
    <property type="match status" value="1"/>
</dbReference>
<dbReference type="PIRSF" id="PIRSF000459">
    <property type="entry name" value="TGM_EBP42"/>
    <property type="match status" value="1"/>
</dbReference>
<dbReference type="InterPro" id="IPR013783">
    <property type="entry name" value="Ig-like_fold"/>
</dbReference>
<evidence type="ECO:0000313" key="11">
    <source>
        <dbReference type="Proteomes" id="UP000504632"/>
    </source>
</evidence>
<dbReference type="InterPro" id="IPR001102">
    <property type="entry name" value="Transglutaminase_N"/>
</dbReference>
<evidence type="ECO:0000256" key="3">
    <source>
        <dbReference type="ARBA" id="ARBA00022679"/>
    </source>
</evidence>
<keyword evidence="6" id="KW-0012">Acyltransferase</keyword>
<dbReference type="GO" id="GO:0046872">
    <property type="term" value="F:metal ion binding"/>
    <property type="evidence" value="ECO:0007669"/>
    <property type="project" value="UniProtKB-KW"/>
</dbReference>
<dbReference type="OrthoDB" id="437511at2759"/>
<keyword evidence="11" id="KW-1185">Reference proteome</keyword>
<keyword evidence="9" id="KW-0472">Membrane</keyword>
<name>A0A6J2WE80_CHACN</name>
<dbReference type="Gene3D" id="3.90.260.10">
    <property type="entry name" value="Transglutaminase-like"/>
    <property type="match status" value="1"/>
</dbReference>
<evidence type="ECO:0000313" key="12">
    <source>
        <dbReference type="RefSeq" id="XP_030642559.1"/>
    </source>
</evidence>
<feature type="domain" description="Transglutaminase-like" evidence="10">
    <location>
        <begin position="264"/>
        <end position="356"/>
    </location>
</feature>
<dbReference type="RefSeq" id="XP_030642559.1">
    <property type="nucleotide sequence ID" value="XM_030786699.1"/>
</dbReference>
<feature type="active site" evidence="8">
    <location>
        <position position="353"/>
    </location>
</feature>
<dbReference type="InterPro" id="IPR036238">
    <property type="entry name" value="Transglutaminase_C_sf"/>
</dbReference>
<proteinExistence type="inferred from homology"/>
<dbReference type="SUPFAM" id="SSF81296">
    <property type="entry name" value="E set domains"/>
    <property type="match status" value="1"/>
</dbReference>
<dbReference type="PANTHER" id="PTHR11590:SF80">
    <property type="entry name" value="TRANSGLUTAMINASE 5,-LIKE"/>
    <property type="match status" value="1"/>
</dbReference>
<dbReference type="InterPro" id="IPR023608">
    <property type="entry name" value="Transglutaminase_animal"/>
</dbReference>